<sequence length="323" mass="34685">MRHRFARYPRLQRLVIACCALTALAADLAHGAGNATLARAAFCATFILLPVALLLMRCCLLMDEKGVFIGTPLHRHRLLWRDMGAVGYMQCNARRVYLYGMEKGDDSFARMLHDAPFATPRHFVVPASAALRAAVVSLCPFPPESVFARAEALPRTHRRLLSRLYMPALLLLPGGALALLTGARIALSACRSAYATLPLCALCTAAIGCAAAGLYLLSSAANALSANPVLGPQGVRVGFAGRSLTLRWEDMGALCRLRAPGVGTLYLLSAPLPPAGDSPAQPPLRCISLCDTRSVLFAVHSFCLLPVTQVRVPARLTRAFRRG</sequence>
<comment type="caution">
    <text evidence="3">The sequence shown here is derived from an EMBL/GenBank/DDBJ whole genome shotgun (WGS) entry which is preliminary data.</text>
</comment>
<keyword evidence="1" id="KW-0812">Transmembrane</keyword>
<keyword evidence="1" id="KW-0472">Membrane</keyword>
<evidence type="ECO:0000256" key="2">
    <source>
        <dbReference type="SAM" id="SignalP"/>
    </source>
</evidence>
<keyword evidence="1" id="KW-1133">Transmembrane helix</keyword>
<feature type="chain" id="PRO_5039608333" description="Bacterial Pleckstrin homology domain-containing protein" evidence="2">
    <location>
        <begin position="26"/>
        <end position="323"/>
    </location>
</feature>
<gene>
    <name evidence="3" type="ORF">IAB73_04850</name>
</gene>
<dbReference type="Proteomes" id="UP000886887">
    <property type="component" value="Unassembled WGS sequence"/>
</dbReference>
<dbReference type="EMBL" id="DVFJ01000013">
    <property type="protein sequence ID" value="HIQ71522.1"/>
    <property type="molecule type" value="Genomic_DNA"/>
</dbReference>
<keyword evidence="2" id="KW-0732">Signal</keyword>
<reference evidence="3" key="1">
    <citation type="submission" date="2020-10" db="EMBL/GenBank/DDBJ databases">
        <authorList>
            <person name="Gilroy R."/>
        </authorList>
    </citation>
    <scope>NUCLEOTIDE SEQUENCE</scope>
    <source>
        <strain evidence="3">ChiSxjej2B14-6234</strain>
    </source>
</reference>
<evidence type="ECO:0000313" key="4">
    <source>
        <dbReference type="Proteomes" id="UP000886887"/>
    </source>
</evidence>
<feature type="transmembrane region" description="Helical" evidence="1">
    <location>
        <begin position="164"/>
        <end position="187"/>
    </location>
</feature>
<feature type="transmembrane region" description="Helical" evidence="1">
    <location>
        <begin position="35"/>
        <end position="55"/>
    </location>
</feature>
<name>A0A9D0Z955_9FIRM</name>
<organism evidence="3 4">
    <name type="scientific">Candidatus Onthenecus intestinigallinarum</name>
    <dbReference type="NCBI Taxonomy" id="2840875"/>
    <lineage>
        <taxon>Bacteria</taxon>
        <taxon>Bacillati</taxon>
        <taxon>Bacillota</taxon>
        <taxon>Clostridia</taxon>
        <taxon>Eubacteriales</taxon>
        <taxon>Candidatus Onthenecus</taxon>
    </lineage>
</organism>
<protein>
    <recommendedName>
        <fullName evidence="5">Bacterial Pleckstrin homology domain-containing protein</fullName>
    </recommendedName>
</protein>
<feature type="transmembrane region" description="Helical" evidence="1">
    <location>
        <begin position="193"/>
        <end position="217"/>
    </location>
</feature>
<evidence type="ECO:0000313" key="3">
    <source>
        <dbReference type="EMBL" id="HIQ71522.1"/>
    </source>
</evidence>
<evidence type="ECO:0000256" key="1">
    <source>
        <dbReference type="SAM" id="Phobius"/>
    </source>
</evidence>
<dbReference type="AlphaFoldDB" id="A0A9D0Z955"/>
<reference evidence="3" key="2">
    <citation type="journal article" date="2021" name="PeerJ">
        <title>Extensive microbial diversity within the chicken gut microbiome revealed by metagenomics and culture.</title>
        <authorList>
            <person name="Gilroy R."/>
            <person name="Ravi A."/>
            <person name="Getino M."/>
            <person name="Pursley I."/>
            <person name="Horton D.L."/>
            <person name="Alikhan N.F."/>
            <person name="Baker D."/>
            <person name="Gharbi K."/>
            <person name="Hall N."/>
            <person name="Watson M."/>
            <person name="Adriaenssens E.M."/>
            <person name="Foster-Nyarko E."/>
            <person name="Jarju S."/>
            <person name="Secka A."/>
            <person name="Antonio M."/>
            <person name="Oren A."/>
            <person name="Chaudhuri R.R."/>
            <person name="La Ragione R."/>
            <person name="Hildebrand F."/>
            <person name="Pallen M.J."/>
        </authorList>
    </citation>
    <scope>NUCLEOTIDE SEQUENCE</scope>
    <source>
        <strain evidence="3">ChiSxjej2B14-6234</strain>
    </source>
</reference>
<feature type="signal peptide" evidence="2">
    <location>
        <begin position="1"/>
        <end position="25"/>
    </location>
</feature>
<evidence type="ECO:0008006" key="5">
    <source>
        <dbReference type="Google" id="ProtNLM"/>
    </source>
</evidence>
<accession>A0A9D0Z955</accession>
<proteinExistence type="predicted"/>